<feature type="compositionally biased region" description="Polar residues" evidence="5">
    <location>
        <begin position="335"/>
        <end position="344"/>
    </location>
</feature>
<comment type="caution">
    <text evidence="6">The sequence shown here is derived from an EMBL/GenBank/DDBJ whole genome shotgun (WGS) entry which is preliminary data.</text>
</comment>
<protein>
    <submittedName>
        <fullName evidence="6">Uncharacterized protein</fullName>
    </submittedName>
</protein>
<feature type="compositionally biased region" description="Basic and acidic residues" evidence="5">
    <location>
        <begin position="1"/>
        <end position="13"/>
    </location>
</feature>
<evidence type="ECO:0000313" key="6">
    <source>
        <dbReference type="EMBL" id="KRX04435.1"/>
    </source>
</evidence>
<evidence type="ECO:0000256" key="4">
    <source>
        <dbReference type="SAM" id="Coils"/>
    </source>
</evidence>
<evidence type="ECO:0000256" key="1">
    <source>
        <dbReference type="ARBA" id="ARBA00022737"/>
    </source>
</evidence>
<dbReference type="InterPro" id="IPR011990">
    <property type="entry name" value="TPR-like_helical_dom_sf"/>
</dbReference>
<evidence type="ECO:0000313" key="7">
    <source>
        <dbReference type="Proteomes" id="UP000054937"/>
    </source>
</evidence>
<keyword evidence="4" id="KW-0175">Coiled coil</keyword>
<dbReference type="InParanoid" id="A0A0V0QPZ5"/>
<dbReference type="SUPFAM" id="SSF48452">
    <property type="entry name" value="TPR-like"/>
    <property type="match status" value="1"/>
</dbReference>
<evidence type="ECO:0000256" key="2">
    <source>
        <dbReference type="ARBA" id="ARBA00022803"/>
    </source>
</evidence>
<keyword evidence="2 3" id="KW-0802">TPR repeat</keyword>
<dbReference type="PROSITE" id="PS50005">
    <property type="entry name" value="TPR"/>
    <property type="match status" value="1"/>
</dbReference>
<feature type="region of interest" description="Disordered" evidence="5">
    <location>
        <begin position="314"/>
        <end position="357"/>
    </location>
</feature>
<dbReference type="PANTHER" id="PTHR11242:SF0">
    <property type="entry name" value="TPR_REGION DOMAIN-CONTAINING PROTEIN"/>
    <property type="match status" value="1"/>
</dbReference>
<name>A0A0V0QPZ5_PSEPJ</name>
<sequence>MERSFEEQNRRNSQEFQNFYLTGEKKQTGDKNRKLIDSLYVKIEKQDEQGVQDYYLNSSIECGHMGNTRNSQKIGKIYKNQGQNQNNRQENNIKIVDQLDGTVNNIQNYDTNVSFYGSTNISQNQLVLSGDLETQETIRQQNQIKQKQKNIVNDGKKQFNEYQNYNPYLDKFFKEYENYQREEQQLNKVDKIFYTEQSQYQNQQNQQQIEQNGEQHNQIELLQIQIQNSQNQLEYDQNMQRYMNLLKKIQSQELSQKQNQKVKVMNKIYGNRKIQHNNPKKMEKIRKQQKQEEKRKEIEKNMYKFIETQNNIRFNNENIDNDSTQNKINSEENSQKQIQENQYKSQKKPKIYKEKQNQQLQNSILKQGQQYQNQNQNQTYFQVQVQEFPQEKNVDFNIQNVKNKNDNINNNNINLNSFSNRKKKFSIINEESMDLDTTVVQYNQKSQKKLANNNNKGKILEDLNEQQQQQQSQNQFFKQIDKNERNLEDQKFLKRIQSEENSQESSFSRSYLNWVKSDLNQIQNTSEFQEYKNSNFDMGKVQLYKMSRNNSQNLNSNNKNNNFNIQNQNLSSNSSSKQLNIGFEINTIRSQQMSPLSSLQQSLRQNQFQMNNLNQNQNNKMLSQKGNTLFYSADEKSERNNVKLSYQNNTTANNNLSNNNRIKKILYLNDNSNLKTGKSEEKKKDDEFLIQDRQYSLNQSKEDHEKTEYLEDKGQNKYKNQEVSEFTVDIQKNDQIQNIGSINNKIEINQEIQQDKNKIQDQDQSQNVSNFELKPQNLPSKILQVLEIKDKGNFLFKKSKFSQSVEQYQYGLKIVQESQQDSKFINENESLFILVEIKPKKKKVNFSNYLKLLELIFLENLTVCYNKMGQYFSALKYANFALKLEENDIKAVYQRGIAYKNLNNFYAALKDFKDIQKIKPGFSKVEKEIDEISQLILKM</sequence>
<dbReference type="Gene3D" id="1.25.40.10">
    <property type="entry name" value="Tetratricopeptide repeat domain"/>
    <property type="match status" value="1"/>
</dbReference>
<gene>
    <name evidence="6" type="ORF">PPERSA_00204</name>
</gene>
<evidence type="ECO:0000256" key="5">
    <source>
        <dbReference type="SAM" id="MobiDB-lite"/>
    </source>
</evidence>
<dbReference type="AlphaFoldDB" id="A0A0V0QPZ5"/>
<dbReference type="InterPro" id="IPR019734">
    <property type="entry name" value="TPR_rpt"/>
</dbReference>
<dbReference type="SMART" id="SM00028">
    <property type="entry name" value="TPR"/>
    <property type="match status" value="3"/>
</dbReference>
<dbReference type="EMBL" id="LDAU01000116">
    <property type="protein sequence ID" value="KRX04435.1"/>
    <property type="molecule type" value="Genomic_DNA"/>
</dbReference>
<proteinExistence type="predicted"/>
<organism evidence="6 7">
    <name type="scientific">Pseudocohnilembus persalinus</name>
    <name type="common">Ciliate</name>
    <dbReference type="NCBI Taxonomy" id="266149"/>
    <lineage>
        <taxon>Eukaryota</taxon>
        <taxon>Sar</taxon>
        <taxon>Alveolata</taxon>
        <taxon>Ciliophora</taxon>
        <taxon>Intramacronucleata</taxon>
        <taxon>Oligohymenophorea</taxon>
        <taxon>Scuticociliatia</taxon>
        <taxon>Philasterida</taxon>
        <taxon>Pseudocohnilembidae</taxon>
        <taxon>Pseudocohnilembus</taxon>
    </lineage>
</organism>
<dbReference type="Proteomes" id="UP000054937">
    <property type="component" value="Unassembled WGS sequence"/>
</dbReference>
<dbReference type="InterPro" id="IPR039663">
    <property type="entry name" value="AIP/AIPL1/TTC9"/>
</dbReference>
<dbReference type="OMA" id="TIAIYMH"/>
<keyword evidence="7" id="KW-1185">Reference proteome</keyword>
<reference evidence="6 7" key="1">
    <citation type="journal article" date="2015" name="Sci. Rep.">
        <title>Genome of the facultative scuticociliatosis pathogen Pseudocohnilembus persalinus provides insight into its virulence through horizontal gene transfer.</title>
        <authorList>
            <person name="Xiong J."/>
            <person name="Wang G."/>
            <person name="Cheng J."/>
            <person name="Tian M."/>
            <person name="Pan X."/>
            <person name="Warren A."/>
            <person name="Jiang C."/>
            <person name="Yuan D."/>
            <person name="Miao W."/>
        </authorList>
    </citation>
    <scope>NUCLEOTIDE SEQUENCE [LARGE SCALE GENOMIC DNA]</scope>
    <source>
        <strain evidence="6">36N120E</strain>
    </source>
</reference>
<feature type="region of interest" description="Disordered" evidence="5">
    <location>
        <begin position="1"/>
        <end position="24"/>
    </location>
</feature>
<dbReference type="PANTHER" id="PTHR11242">
    <property type="entry name" value="ARYL HYDROCARBON RECEPTOR INTERACTING PROTEIN RELATED"/>
    <property type="match status" value="1"/>
</dbReference>
<keyword evidence="1" id="KW-0677">Repeat</keyword>
<dbReference type="OrthoDB" id="424948at2759"/>
<feature type="coiled-coil region" evidence="4">
    <location>
        <begin position="169"/>
        <end position="232"/>
    </location>
</feature>
<accession>A0A0V0QPZ5</accession>
<evidence type="ECO:0000256" key="3">
    <source>
        <dbReference type="PROSITE-ProRule" id="PRU00339"/>
    </source>
</evidence>
<feature type="repeat" description="TPR" evidence="3">
    <location>
        <begin position="889"/>
        <end position="922"/>
    </location>
</feature>